<comment type="caution">
    <text evidence="3">The sequence shown here is derived from an EMBL/GenBank/DDBJ whole genome shotgun (WGS) entry which is preliminary data.</text>
</comment>
<evidence type="ECO:0000256" key="2">
    <source>
        <dbReference type="SAM" id="MobiDB-lite"/>
    </source>
</evidence>
<dbReference type="SUPFAM" id="SSF53448">
    <property type="entry name" value="Nucleotide-diphospho-sugar transferases"/>
    <property type="match status" value="1"/>
</dbReference>
<name>A0AAN7CQZ2_9PEZI</name>
<comment type="similarity">
    <text evidence="1">Belongs to the glycosyltransferase 32 family.</text>
</comment>
<proteinExistence type="inferred from homology"/>
<reference evidence="3" key="1">
    <citation type="journal article" date="2023" name="Mol. Phylogenet. Evol.">
        <title>Genome-scale phylogeny and comparative genomics of the fungal order Sordariales.</title>
        <authorList>
            <person name="Hensen N."/>
            <person name="Bonometti L."/>
            <person name="Westerberg I."/>
            <person name="Brannstrom I.O."/>
            <person name="Guillou S."/>
            <person name="Cros-Aarteil S."/>
            <person name="Calhoun S."/>
            <person name="Haridas S."/>
            <person name="Kuo A."/>
            <person name="Mondo S."/>
            <person name="Pangilinan J."/>
            <person name="Riley R."/>
            <person name="LaButti K."/>
            <person name="Andreopoulos B."/>
            <person name="Lipzen A."/>
            <person name="Chen C."/>
            <person name="Yan M."/>
            <person name="Daum C."/>
            <person name="Ng V."/>
            <person name="Clum A."/>
            <person name="Steindorff A."/>
            <person name="Ohm R.A."/>
            <person name="Martin F."/>
            <person name="Silar P."/>
            <person name="Natvig D.O."/>
            <person name="Lalanne C."/>
            <person name="Gautier V."/>
            <person name="Ament-Velasquez S.L."/>
            <person name="Kruys A."/>
            <person name="Hutchinson M.I."/>
            <person name="Powell A.J."/>
            <person name="Barry K."/>
            <person name="Miller A.N."/>
            <person name="Grigoriev I.V."/>
            <person name="Debuchy R."/>
            <person name="Gladieux P."/>
            <person name="Hiltunen Thoren M."/>
            <person name="Johannesson H."/>
        </authorList>
    </citation>
    <scope>NUCLEOTIDE SEQUENCE</scope>
    <source>
        <strain evidence="3">CBS 359.72</strain>
    </source>
</reference>
<evidence type="ECO:0000313" key="4">
    <source>
        <dbReference type="Proteomes" id="UP001303647"/>
    </source>
</evidence>
<dbReference type="Pfam" id="PF04488">
    <property type="entry name" value="Gly_transf_sug"/>
    <property type="match status" value="1"/>
</dbReference>
<gene>
    <name evidence="3" type="ORF">C7999DRAFT_33276</name>
</gene>
<sequence>MGSLSHFPLPIPEEYQGELEYIEPIDTRSDEEILTSLTQHTPVTSEKNVWAFWDKGVAAMPGWCKRNVTNWVRLLGPSWTIRVLDVVPGSPNHTLRYLPTDSLPKTFVDGTMDGPYVGPHSADFIRGAALYVHGGVFMDVGIILIRHLDRICWDALVDESSPFQVCIPLMYGQVTANHFVASRKGDPFIKRWHDMFMHIWQGRTNHSGLIQHPLLRFIIDSASFDESREAAFTWNFKVDAATVFEYIAQVVCWRRLTHLDNAGDGFSCADYWENNVLLTNVLEESWAAESLVGFDGQSLFDLLRLPFPSASEPNIDPGPPSSSLSSEQSQPKRDEKEAARLLWRLLARSSMQKVTHGKALTDDVMLGTLWDRPENEDADCRPGTFAWLLRRGPLCLRQTRKSIQTVPAPPVKDRWRKGVLEP</sequence>
<dbReference type="EMBL" id="MU857677">
    <property type="protein sequence ID" value="KAK4246310.1"/>
    <property type="molecule type" value="Genomic_DNA"/>
</dbReference>
<accession>A0AAN7CQZ2</accession>
<dbReference type="InterPro" id="IPR029044">
    <property type="entry name" value="Nucleotide-diphossugar_trans"/>
</dbReference>
<dbReference type="Gene3D" id="3.90.550.20">
    <property type="match status" value="1"/>
</dbReference>
<keyword evidence="4" id="KW-1185">Reference proteome</keyword>
<dbReference type="Proteomes" id="UP001303647">
    <property type="component" value="Unassembled WGS sequence"/>
</dbReference>
<protein>
    <recommendedName>
        <fullName evidence="5">Capsule polysaccharide biosynthesis protein</fullName>
    </recommendedName>
</protein>
<evidence type="ECO:0000256" key="1">
    <source>
        <dbReference type="ARBA" id="ARBA00009003"/>
    </source>
</evidence>
<feature type="region of interest" description="Disordered" evidence="2">
    <location>
        <begin position="311"/>
        <end position="332"/>
    </location>
</feature>
<dbReference type="InterPro" id="IPR007577">
    <property type="entry name" value="GlycoTrfase_DXD_sugar-bd_CS"/>
</dbReference>
<evidence type="ECO:0000313" key="3">
    <source>
        <dbReference type="EMBL" id="KAK4246310.1"/>
    </source>
</evidence>
<evidence type="ECO:0008006" key="5">
    <source>
        <dbReference type="Google" id="ProtNLM"/>
    </source>
</evidence>
<dbReference type="GO" id="GO:1901135">
    <property type="term" value="P:carbohydrate derivative metabolic process"/>
    <property type="evidence" value="ECO:0007669"/>
    <property type="project" value="UniProtKB-ARBA"/>
</dbReference>
<organism evidence="3 4">
    <name type="scientific">Corynascus novoguineensis</name>
    <dbReference type="NCBI Taxonomy" id="1126955"/>
    <lineage>
        <taxon>Eukaryota</taxon>
        <taxon>Fungi</taxon>
        <taxon>Dikarya</taxon>
        <taxon>Ascomycota</taxon>
        <taxon>Pezizomycotina</taxon>
        <taxon>Sordariomycetes</taxon>
        <taxon>Sordariomycetidae</taxon>
        <taxon>Sordariales</taxon>
        <taxon>Chaetomiaceae</taxon>
        <taxon>Corynascus</taxon>
    </lineage>
</organism>
<reference evidence="3" key="2">
    <citation type="submission" date="2023-05" db="EMBL/GenBank/DDBJ databases">
        <authorList>
            <consortium name="Lawrence Berkeley National Laboratory"/>
            <person name="Steindorff A."/>
            <person name="Hensen N."/>
            <person name="Bonometti L."/>
            <person name="Westerberg I."/>
            <person name="Brannstrom I.O."/>
            <person name="Guillou S."/>
            <person name="Cros-Aarteil S."/>
            <person name="Calhoun S."/>
            <person name="Haridas S."/>
            <person name="Kuo A."/>
            <person name="Mondo S."/>
            <person name="Pangilinan J."/>
            <person name="Riley R."/>
            <person name="Labutti K."/>
            <person name="Andreopoulos B."/>
            <person name="Lipzen A."/>
            <person name="Chen C."/>
            <person name="Yanf M."/>
            <person name="Daum C."/>
            <person name="Ng V."/>
            <person name="Clum A."/>
            <person name="Ohm R."/>
            <person name="Martin F."/>
            <person name="Silar P."/>
            <person name="Natvig D."/>
            <person name="Lalanne C."/>
            <person name="Gautier V."/>
            <person name="Ament-Velasquez S.L."/>
            <person name="Kruys A."/>
            <person name="Hutchinson M.I."/>
            <person name="Powell A.J."/>
            <person name="Barry K."/>
            <person name="Miller A.N."/>
            <person name="Grigoriev I.V."/>
            <person name="Debuchy R."/>
            <person name="Gladieux P."/>
            <person name="Thoren M.H."/>
            <person name="Johannesson H."/>
        </authorList>
    </citation>
    <scope>NUCLEOTIDE SEQUENCE</scope>
    <source>
        <strain evidence="3">CBS 359.72</strain>
    </source>
</reference>
<dbReference type="AlphaFoldDB" id="A0AAN7CQZ2"/>